<dbReference type="OrthoDB" id="979922at2"/>
<proteinExistence type="predicted"/>
<evidence type="ECO:0000256" key="1">
    <source>
        <dbReference type="SAM" id="Phobius"/>
    </source>
</evidence>
<reference evidence="2 3" key="1">
    <citation type="submission" date="2016-01" db="EMBL/GenBank/DDBJ databases">
        <title>Genome sequencing of Roseivirga spongicola UST030701-084.</title>
        <authorList>
            <person name="Selvaratnam C."/>
            <person name="Thevarajoo S."/>
            <person name="Goh K.M."/>
            <person name="Ee R."/>
            <person name="Chan K.-G."/>
            <person name="Chong C.S."/>
        </authorList>
    </citation>
    <scope>NUCLEOTIDE SEQUENCE [LARGE SCALE GENOMIC DNA]</scope>
    <source>
        <strain evidence="2 3">UST030701-084</strain>
    </source>
</reference>
<comment type="caution">
    <text evidence="2">The sequence shown here is derived from an EMBL/GenBank/DDBJ whole genome shotgun (WGS) entry which is preliminary data.</text>
</comment>
<dbReference type="Pfam" id="PF19578">
    <property type="entry name" value="DUF6090"/>
    <property type="match status" value="1"/>
</dbReference>
<keyword evidence="1" id="KW-0472">Membrane</keyword>
<feature type="transmembrane region" description="Helical" evidence="1">
    <location>
        <begin position="12"/>
        <end position="30"/>
    </location>
</feature>
<dbReference type="AlphaFoldDB" id="A0A150XI75"/>
<name>A0A150XI75_9BACT</name>
<gene>
    <name evidence="2" type="ORF">AWW68_06455</name>
</gene>
<dbReference type="Proteomes" id="UP000075606">
    <property type="component" value="Unassembled WGS sequence"/>
</dbReference>
<protein>
    <submittedName>
        <fullName evidence="2">Uncharacterized protein</fullName>
    </submittedName>
</protein>
<evidence type="ECO:0000313" key="2">
    <source>
        <dbReference type="EMBL" id="KYG78404.1"/>
    </source>
</evidence>
<organism evidence="2 3">
    <name type="scientific">Roseivirga spongicola</name>
    <dbReference type="NCBI Taxonomy" id="333140"/>
    <lineage>
        <taxon>Bacteria</taxon>
        <taxon>Pseudomonadati</taxon>
        <taxon>Bacteroidota</taxon>
        <taxon>Cytophagia</taxon>
        <taxon>Cytophagales</taxon>
        <taxon>Roseivirgaceae</taxon>
        <taxon>Roseivirga</taxon>
    </lineage>
</organism>
<dbReference type="RefSeq" id="WP_068218103.1">
    <property type="nucleotide sequence ID" value="NZ_CP139724.1"/>
</dbReference>
<dbReference type="InterPro" id="IPR045749">
    <property type="entry name" value="DUF6090"/>
</dbReference>
<sequence length="245" mass="27938">MRREQKPRRFGYFLAEIFILILGISASFALNEWRVSKQESSQETELLLNFKQNLKVDSLALHEGMKQLKLQVENAQKLLMSDDALPIDSLANYSISLLNYVPFNTNDITYQQMKSSGRIGIIENDSLANRLVGLYESSFELVTTWTLIDAEHVRQKLIPFVEENFPFAIGLRYSQSDNSVKRELAKQIKSDQFKHLVQFGLSYKASTAVIVESVLEEIRETIAMIDSELPSSQTVYGRESTSQGQ</sequence>
<keyword evidence="1" id="KW-0812">Transmembrane</keyword>
<keyword evidence="3" id="KW-1185">Reference proteome</keyword>
<accession>A0A150XI75</accession>
<dbReference type="STRING" id="333140.AWW68_06455"/>
<dbReference type="EMBL" id="LRPC01000001">
    <property type="protein sequence ID" value="KYG78404.1"/>
    <property type="molecule type" value="Genomic_DNA"/>
</dbReference>
<keyword evidence="1" id="KW-1133">Transmembrane helix</keyword>
<evidence type="ECO:0000313" key="3">
    <source>
        <dbReference type="Proteomes" id="UP000075606"/>
    </source>
</evidence>